<dbReference type="Pfam" id="PF00856">
    <property type="entry name" value="SET"/>
    <property type="match status" value="1"/>
</dbReference>
<dbReference type="PANTHER" id="PTHR47332:SF4">
    <property type="entry name" value="SET DOMAIN-CONTAINING PROTEIN 5"/>
    <property type="match status" value="1"/>
</dbReference>
<dbReference type="SUPFAM" id="SSF82199">
    <property type="entry name" value="SET domain"/>
    <property type="match status" value="1"/>
</dbReference>
<dbReference type="EMBL" id="DF843405">
    <property type="protein sequence ID" value="GAT47362.1"/>
    <property type="molecule type" value="Genomic_DNA"/>
</dbReference>
<dbReference type="InterPro" id="IPR046341">
    <property type="entry name" value="SET_dom_sf"/>
</dbReference>
<dbReference type="CDD" id="cd20071">
    <property type="entry name" value="SET_SMYD"/>
    <property type="match status" value="1"/>
</dbReference>
<accession>A0ABQ0L9Z1</accession>
<dbReference type="PROSITE" id="PS50280">
    <property type="entry name" value="SET"/>
    <property type="match status" value="1"/>
</dbReference>
<evidence type="ECO:0000313" key="2">
    <source>
        <dbReference type="EMBL" id="GAT47362.1"/>
    </source>
</evidence>
<sequence length="451" mass="50205">MNLGAVVKRRGLAISHRTFPRIQHRYSSDASFQKPTLTLFENITENGGKLAEITLPDGQACNLKLLRYPWNKTEPTTACLVWGHTKDALDLLAFEPQPVPAPTRPDSYSIGPSTIPGAGLGMFAARDLVLGEAISVERPIAVLAAGPPPEVPADADLQTWPWKALKAMQARARGAFMEHLTEAERTAFSALHGKDDSQRLTRNYVDIGRLPGRYGGEHFAVFRDISRVNHSCSPNVELVWTRDKFCASLHARKPIPRGTELFRSYGPTTFQYWTRSERQRTLQSPYAFECTCASCSLTGDASAESDARRTILYHDFVAGQERVGALPGPQGALTASDDGVRTGMETLLGFHSWVDDHSVPATDFLAPSEEFARIVEEEDCWIGAHSLVHYTRLMLGHATLGNEDQARYWARKAAEQVPGKYFGSQLEDYTHVEEDQPQDFPWWNARGHEQV</sequence>
<dbReference type="Gene3D" id="2.170.270.10">
    <property type="entry name" value="SET domain"/>
    <property type="match status" value="1"/>
</dbReference>
<name>A0ABQ0L9Z1_MYCCL</name>
<keyword evidence="3" id="KW-1185">Reference proteome</keyword>
<dbReference type="InterPro" id="IPR001214">
    <property type="entry name" value="SET_dom"/>
</dbReference>
<gene>
    <name evidence="2" type="ORF">MCHLO_04823</name>
</gene>
<proteinExistence type="predicted"/>
<dbReference type="Proteomes" id="UP000815677">
    <property type="component" value="Unassembled WGS sequence"/>
</dbReference>
<protein>
    <submittedName>
        <fullName evidence="2">SET-domain-containing protein</fullName>
    </submittedName>
</protein>
<dbReference type="InterPro" id="IPR053185">
    <property type="entry name" value="SET_domain_protein"/>
</dbReference>
<dbReference type="PANTHER" id="PTHR47332">
    <property type="entry name" value="SET DOMAIN-CONTAINING PROTEIN 5"/>
    <property type="match status" value="1"/>
</dbReference>
<reference evidence="2" key="1">
    <citation type="submission" date="2014-09" db="EMBL/GenBank/DDBJ databases">
        <title>Genome sequence of the luminous mushroom Mycena chlorophos for searching fungal bioluminescence genes.</title>
        <authorList>
            <person name="Tanaka Y."/>
            <person name="Kasuga D."/>
            <person name="Oba Y."/>
            <person name="Hase S."/>
            <person name="Sato K."/>
            <person name="Oba Y."/>
            <person name="Sakakibara Y."/>
        </authorList>
    </citation>
    <scope>NUCLEOTIDE SEQUENCE</scope>
</reference>
<organism evidence="2 3">
    <name type="scientific">Mycena chlorophos</name>
    <name type="common">Agaric fungus</name>
    <name type="synonym">Agaricus chlorophos</name>
    <dbReference type="NCBI Taxonomy" id="658473"/>
    <lineage>
        <taxon>Eukaryota</taxon>
        <taxon>Fungi</taxon>
        <taxon>Dikarya</taxon>
        <taxon>Basidiomycota</taxon>
        <taxon>Agaricomycotina</taxon>
        <taxon>Agaricomycetes</taxon>
        <taxon>Agaricomycetidae</taxon>
        <taxon>Agaricales</taxon>
        <taxon>Marasmiineae</taxon>
        <taxon>Mycenaceae</taxon>
        <taxon>Mycena</taxon>
    </lineage>
</organism>
<evidence type="ECO:0000313" key="3">
    <source>
        <dbReference type="Proteomes" id="UP000815677"/>
    </source>
</evidence>
<feature type="domain" description="SET" evidence="1">
    <location>
        <begin position="106"/>
        <end position="266"/>
    </location>
</feature>
<dbReference type="SMART" id="SM00317">
    <property type="entry name" value="SET"/>
    <property type="match status" value="1"/>
</dbReference>
<evidence type="ECO:0000259" key="1">
    <source>
        <dbReference type="PROSITE" id="PS50280"/>
    </source>
</evidence>